<evidence type="ECO:0000256" key="2">
    <source>
        <dbReference type="SAM" id="MobiDB-lite"/>
    </source>
</evidence>
<dbReference type="Gene3D" id="3.10.560.10">
    <property type="entry name" value="Outer membrane lipoprotein wza domain like"/>
    <property type="match status" value="1"/>
</dbReference>
<feature type="domain" description="Polysaccharide export protein N-terminal" evidence="4">
    <location>
        <begin position="70"/>
        <end position="138"/>
    </location>
</feature>
<dbReference type="PANTHER" id="PTHR33619:SF3">
    <property type="entry name" value="POLYSACCHARIDE EXPORT PROTEIN GFCE-RELATED"/>
    <property type="match status" value="1"/>
</dbReference>
<dbReference type="InterPro" id="IPR049712">
    <property type="entry name" value="Poly_export"/>
</dbReference>
<accession>A0A1X7NSZ9</accession>
<evidence type="ECO:0000259" key="5">
    <source>
        <dbReference type="Pfam" id="PF10531"/>
    </source>
</evidence>
<dbReference type="InterPro" id="IPR019554">
    <property type="entry name" value="Soluble_ligand-bd"/>
</dbReference>
<keyword evidence="7" id="KW-1185">Reference proteome</keyword>
<dbReference type="InterPro" id="IPR003715">
    <property type="entry name" value="Poly_export_N"/>
</dbReference>
<dbReference type="Pfam" id="PF10531">
    <property type="entry name" value="SLBB"/>
    <property type="match status" value="1"/>
</dbReference>
<organism evidence="6 7">
    <name type="scientific">Mesorhizobium australicum</name>
    <dbReference type="NCBI Taxonomy" id="536018"/>
    <lineage>
        <taxon>Bacteria</taxon>
        <taxon>Pseudomonadati</taxon>
        <taxon>Pseudomonadota</taxon>
        <taxon>Alphaproteobacteria</taxon>
        <taxon>Hyphomicrobiales</taxon>
        <taxon>Phyllobacteriaceae</taxon>
        <taxon>Mesorhizobium</taxon>
    </lineage>
</organism>
<dbReference type="Pfam" id="PF02563">
    <property type="entry name" value="Poly_export"/>
    <property type="match status" value="1"/>
</dbReference>
<evidence type="ECO:0000313" key="7">
    <source>
        <dbReference type="Proteomes" id="UP000193083"/>
    </source>
</evidence>
<evidence type="ECO:0000256" key="1">
    <source>
        <dbReference type="ARBA" id="ARBA00022729"/>
    </source>
</evidence>
<gene>
    <name evidence="6" type="ORF">SAMN02982922_2433</name>
</gene>
<dbReference type="PANTHER" id="PTHR33619">
    <property type="entry name" value="POLYSACCHARIDE EXPORT PROTEIN GFCE-RELATED"/>
    <property type="match status" value="1"/>
</dbReference>
<dbReference type="Proteomes" id="UP000193083">
    <property type="component" value="Unassembled WGS sequence"/>
</dbReference>
<evidence type="ECO:0000259" key="4">
    <source>
        <dbReference type="Pfam" id="PF02563"/>
    </source>
</evidence>
<feature type="domain" description="Soluble ligand binding" evidence="5">
    <location>
        <begin position="145"/>
        <end position="192"/>
    </location>
</feature>
<sequence length="253" mass="26172">MNGFSHRALAFATLLLLLLAAGCMSSSEGSLAGVGSKPAAAPPASGDRDLRVVSELPVPEDTAGGTERPIAPGDILEVSVFQVPDLSRTAQVDSVGRVSLPLIGVIPAAGKSVRTFENDVKIAYGRDFLQSPQVSVLVKESAANRVTVDGEVRRAGVFPLPPSASLLDAVALAGGFSPVADEKKVYVFRQAGSQKLVANYDVSAIKSGRRNAPNLYGGDVVVVFPSSSRVAFQNLKEALGVATSVGRLTAMGL</sequence>
<dbReference type="PROSITE" id="PS51257">
    <property type="entry name" value="PROKAR_LIPOPROTEIN"/>
    <property type="match status" value="1"/>
</dbReference>
<evidence type="ECO:0000313" key="6">
    <source>
        <dbReference type="EMBL" id="SMH40817.1"/>
    </source>
</evidence>
<feature type="region of interest" description="Disordered" evidence="2">
    <location>
        <begin position="29"/>
        <end position="49"/>
    </location>
</feature>
<reference evidence="6 7" key="1">
    <citation type="submission" date="2017-04" db="EMBL/GenBank/DDBJ databases">
        <authorList>
            <person name="Afonso C.L."/>
            <person name="Miller P.J."/>
            <person name="Scott M.A."/>
            <person name="Spackman E."/>
            <person name="Goraichik I."/>
            <person name="Dimitrov K.M."/>
            <person name="Suarez D.L."/>
            <person name="Swayne D.E."/>
        </authorList>
    </citation>
    <scope>NUCLEOTIDE SEQUENCE [LARGE SCALE GENOMIC DNA]</scope>
    <source>
        <strain evidence="6 7">B5P</strain>
    </source>
</reference>
<name>A0A1X7NSZ9_9HYPH</name>
<dbReference type="EMBL" id="FXBL01000004">
    <property type="protein sequence ID" value="SMH40817.1"/>
    <property type="molecule type" value="Genomic_DNA"/>
</dbReference>
<dbReference type="GO" id="GO:0015159">
    <property type="term" value="F:polysaccharide transmembrane transporter activity"/>
    <property type="evidence" value="ECO:0007669"/>
    <property type="project" value="InterPro"/>
</dbReference>
<feature type="signal peptide" evidence="3">
    <location>
        <begin position="1"/>
        <end position="32"/>
    </location>
</feature>
<proteinExistence type="predicted"/>
<protein>
    <submittedName>
        <fullName evidence="6">Polysaccharide export outer membrane protein</fullName>
    </submittedName>
</protein>
<feature type="chain" id="PRO_5013072830" evidence="3">
    <location>
        <begin position="33"/>
        <end position="253"/>
    </location>
</feature>
<keyword evidence="1 3" id="KW-0732">Signal</keyword>
<dbReference type="RefSeq" id="WP_244561725.1">
    <property type="nucleotide sequence ID" value="NZ_FXBL01000004.1"/>
</dbReference>
<evidence type="ECO:0000256" key="3">
    <source>
        <dbReference type="SAM" id="SignalP"/>
    </source>
</evidence>
<dbReference type="AlphaFoldDB" id="A0A1X7NSZ9"/>